<keyword evidence="4 8" id="KW-0812">Transmembrane</keyword>
<evidence type="ECO:0000256" key="4">
    <source>
        <dbReference type="ARBA" id="ARBA00022692"/>
    </source>
</evidence>
<feature type="transmembrane region" description="Helical" evidence="8">
    <location>
        <begin position="293"/>
        <end position="310"/>
    </location>
</feature>
<keyword evidence="11" id="KW-1185">Reference proteome</keyword>
<accession>A0A2S3UMY0</accession>
<dbReference type="InterPro" id="IPR004681">
    <property type="entry name" value="TRAP_DctM"/>
</dbReference>
<keyword evidence="7" id="KW-0813">Transport</keyword>
<feature type="transmembrane region" description="Helical" evidence="8">
    <location>
        <begin position="270"/>
        <end position="286"/>
    </location>
</feature>
<dbReference type="OrthoDB" id="7339120at2"/>
<evidence type="ECO:0000256" key="3">
    <source>
        <dbReference type="ARBA" id="ARBA00022519"/>
    </source>
</evidence>
<feature type="transmembrane region" description="Helical" evidence="8">
    <location>
        <begin position="242"/>
        <end position="264"/>
    </location>
</feature>
<dbReference type="RefSeq" id="WP_103224214.1">
    <property type="nucleotide sequence ID" value="NZ_PPCN01000010.1"/>
</dbReference>
<feature type="transmembrane region" description="Helical" evidence="8">
    <location>
        <begin position="485"/>
        <end position="509"/>
    </location>
</feature>
<feature type="transmembrane region" description="Helical" evidence="8">
    <location>
        <begin position="322"/>
        <end position="350"/>
    </location>
</feature>
<evidence type="ECO:0000259" key="9">
    <source>
        <dbReference type="Pfam" id="PF06808"/>
    </source>
</evidence>
<reference evidence="10 11" key="1">
    <citation type="submission" date="2018-01" db="EMBL/GenBank/DDBJ databases">
        <title>Genomic Encyclopedia of Archaeal and Bacterial Type Strains, Phase II (KMG-II): from individual species to whole genera.</title>
        <authorList>
            <person name="Goeker M."/>
        </authorList>
    </citation>
    <scope>NUCLEOTIDE SEQUENCE [LARGE SCALE GENOMIC DNA]</scope>
    <source>
        <strain evidence="10 11">DSM 17023</strain>
    </source>
</reference>
<dbReference type="PANTHER" id="PTHR33362">
    <property type="entry name" value="SIALIC ACID TRAP TRANSPORTER PERMEASE PROTEIN SIAT-RELATED"/>
    <property type="match status" value="1"/>
</dbReference>
<dbReference type="GO" id="GO:0022857">
    <property type="term" value="F:transmembrane transporter activity"/>
    <property type="evidence" value="ECO:0007669"/>
    <property type="project" value="UniProtKB-UniRule"/>
</dbReference>
<feature type="transmembrane region" description="Helical" evidence="8">
    <location>
        <begin position="121"/>
        <end position="138"/>
    </location>
</feature>
<dbReference type="Proteomes" id="UP000236959">
    <property type="component" value="Unassembled WGS sequence"/>
</dbReference>
<proteinExistence type="predicted"/>
<evidence type="ECO:0000313" key="10">
    <source>
        <dbReference type="EMBL" id="POF29055.1"/>
    </source>
</evidence>
<dbReference type="InterPro" id="IPR010656">
    <property type="entry name" value="DctM"/>
</dbReference>
<comment type="function">
    <text evidence="7">Part of the tripartite ATP-independent periplasmic (TRAP) transport system.</text>
</comment>
<dbReference type="Pfam" id="PF06808">
    <property type="entry name" value="DctM"/>
    <property type="match status" value="1"/>
</dbReference>
<keyword evidence="3 7" id="KW-0997">Cell inner membrane</keyword>
<sequence>MNPDLLWLAVLAFAVFGAILSGVPVLLAIAGAPTLIALLAATAGDFDLVFFQAVPQRVYGVMTNPLLLAVPLFVLMGLLLEKSGQAERMLKSLTAALGGNQSALAVSVVLVSALIAASTGIIGATIVMLGTITLPALLSAGVNKHMSSGLICASGTLGQIIPPSIVLILLGDQVSNAYFQAQQEAGNFAPDPVTVGDLFAGALIPGLLLVAFYAAYVLLKLRASPSRDQSAPVRTEISAGQLARNIAPTLGLIVAVLGSILLGIATPTEAASVGVAGAILIASAVESRPSLRIASACAALAVLLLGLRQAGLFGLEFSGGRIAWSLLTVISVSLTACAFALLLAAMVSLLRGGVLLPALRETVTITGMIFGIVIAAGILSLVFRGFDGDEHVAELLQSLPGGAYGMLLLTMLVIFLLGFILEFVEIIFIVVPIVGPIILQSDISPVWFAVLIALNLQTSFLTPPFGFALFYYRSVAPAEIRTADIYVAVIPFVAIQLLALALVAAFPALSTWLPAILF</sequence>
<dbReference type="EMBL" id="PPCN01000010">
    <property type="protein sequence ID" value="POF29055.1"/>
    <property type="molecule type" value="Genomic_DNA"/>
</dbReference>
<feature type="transmembrane region" description="Helical" evidence="8">
    <location>
        <begin position="6"/>
        <end position="28"/>
    </location>
</feature>
<evidence type="ECO:0000256" key="5">
    <source>
        <dbReference type="ARBA" id="ARBA00022989"/>
    </source>
</evidence>
<evidence type="ECO:0000256" key="1">
    <source>
        <dbReference type="ARBA" id="ARBA00004429"/>
    </source>
</evidence>
<feature type="transmembrane region" description="Helical" evidence="8">
    <location>
        <begin position="198"/>
        <end position="221"/>
    </location>
</feature>
<feature type="transmembrane region" description="Helical" evidence="8">
    <location>
        <begin position="446"/>
        <end position="473"/>
    </location>
</feature>
<keyword evidence="2" id="KW-1003">Cell membrane</keyword>
<feature type="transmembrane region" description="Helical" evidence="8">
    <location>
        <begin position="92"/>
        <end position="115"/>
    </location>
</feature>
<organism evidence="10 11">
    <name type="scientific">Roseibium marinum</name>
    <dbReference type="NCBI Taxonomy" id="281252"/>
    <lineage>
        <taxon>Bacteria</taxon>
        <taxon>Pseudomonadati</taxon>
        <taxon>Pseudomonadota</taxon>
        <taxon>Alphaproteobacteria</taxon>
        <taxon>Hyphomicrobiales</taxon>
        <taxon>Stappiaceae</taxon>
        <taxon>Roseibium</taxon>
    </lineage>
</organism>
<gene>
    <name evidence="10" type="ORF">CLV41_11059</name>
</gene>
<dbReference type="GO" id="GO:0005886">
    <property type="term" value="C:plasma membrane"/>
    <property type="evidence" value="ECO:0007669"/>
    <property type="project" value="UniProtKB-SubCell"/>
</dbReference>
<feature type="transmembrane region" description="Helical" evidence="8">
    <location>
        <begin position="150"/>
        <end position="170"/>
    </location>
</feature>
<comment type="subcellular location">
    <subcellularLocation>
        <location evidence="1 7">Cell inner membrane</location>
        <topology evidence="1 7">Multi-pass membrane protein</topology>
    </subcellularLocation>
</comment>
<dbReference type="PANTHER" id="PTHR33362:SF7">
    <property type="entry name" value="SLL1103 PROTEIN"/>
    <property type="match status" value="1"/>
</dbReference>
<protein>
    <submittedName>
        <fullName evidence="10">Tripartite ATP-independent transporter DctM subunit</fullName>
    </submittedName>
</protein>
<keyword evidence="5 8" id="KW-1133">Transmembrane helix</keyword>
<evidence type="ECO:0000313" key="11">
    <source>
        <dbReference type="Proteomes" id="UP000236959"/>
    </source>
</evidence>
<name>A0A2S3UMY0_9HYPH</name>
<evidence type="ECO:0000256" key="7">
    <source>
        <dbReference type="RuleBase" id="RU369079"/>
    </source>
</evidence>
<dbReference type="AlphaFoldDB" id="A0A2S3UMY0"/>
<evidence type="ECO:0000256" key="8">
    <source>
        <dbReference type="SAM" id="Phobius"/>
    </source>
</evidence>
<keyword evidence="6 8" id="KW-0472">Membrane</keyword>
<feature type="transmembrane region" description="Helical" evidence="8">
    <location>
        <begin position="403"/>
        <end position="434"/>
    </location>
</feature>
<evidence type="ECO:0000256" key="6">
    <source>
        <dbReference type="ARBA" id="ARBA00023136"/>
    </source>
</evidence>
<evidence type="ECO:0000256" key="2">
    <source>
        <dbReference type="ARBA" id="ARBA00022475"/>
    </source>
</evidence>
<feature type="transmembrane region" description="Helical" evidence="8">
    <location>
        <begin position="362"/>
        <end position="383"/>
    </location>
</feature>
<comment type="caution">
    <text evidence="10">The sequence shown here is derived from an EMBL/GenBank/DDBJ whole genome shotgun (WGS) entry which is preliminary data.</text>
</comment>
<feature type="transmembrane region" description="Helical" evidence="8">
    <location>
        <begin position="59"/>
        <end position="80"/>
    </location>
</feature>
<feature type="domain" description="TRAP C4-dicarboxylate transport system permease DctM subunit" evidence="9">
    <location>
        <begin position="15"/>
        <end position="356"/>
    </location>
</feature>